<dbReference type="Proteomes" id="UP000186074">
    <property type="component" value="Chromosome"/>
</dbReference>
<dbReference type="PANTHER" id="PTHR43134">
    <property type="entry name" value="SIGNAL RECOGNITION PARTICLE RECEPTOR SUBUNIT ALPHA"/>
    <property type="match status" value="1"/>
</dbReference>
<dbReference type="InterPro" id="IPR003593">
    <property type="entry name" value="AAA+_ATPase"/>
</dbReference>
<evidence type="ECO:0000256" key="5">
    <source>
        <dbReference type="ARBA" id="ARBA00023136"/>
    </source>
</evidence>
<dbReference type="GO" id="GO:0005886">
    <property type="term" value="C:plasma membrane"/>
    <property type="evidence" value="ECO:0007669"/>
    <property type="project" value="UniProtKB-SubCell"/>
</dbReference>
<feature type="binding site" evidence="7">
    <location>
        <begin position="192"/>
        <end position="196"/>
    </location>
    <ligand>
        <name>GTP</name>
        <dbReference type="ChEBI" id="CHEBI:37565"/>
    </ligand>
</feature>
<evidence type="ECO:0000256" key="1">
    <source>
        <dbReference type="ARBA" id="ARBA00022475"/>
    </source>
</evidence>
<proteinExistence type="inferred from homology"/>
<comment type="subunit">
    <text evidence="7">Part of the signal recognition particle protein translocation system, which is composed of SRP and FtsY.</text>
</comment>
<comment type="catalytic activity">
    <reaction evidence="7">
        <text>GTP + H2O = GDP + phosphate + H(+)</text>
        <dbReference type="Rhea" id="RHEA:19669"/>
        <dbReference type="ChEBI" id="CHEBI:15377"/>
        <dbReference type="ChEBI" id="CHEBI:15378"/>
        <dbReference type="ChEBI" id="CHEBI:37565"/>
        <dbReference type="ChEBI" id="CHEBI:43474"/>
        <dbReference type="ChEBI" id="CHEBI:58189"/>
        <dbReference type="EC" id="3.6.5.4"/>
    </reaction>
</comment>
<evidence type="ECO:0000256" key="3">
    <source>
        <dbReference type="ARBA" id="ARBA00022801"/>
    </source>
</evidence>
<feature type="domain" description="SRP54-type proteins GTP-binding" evidence="8">
    <location>
        <begin position="277"/>
        <end position="290"/>
    </location>
</feature>
<dbReference type="KEGG" id="alp:LPB137_09395"/>
<keyword evidence="7" id="KW-0963">Cytoplasm</keyword>
<comment type="subcellular location">
    <subcellularLocation>
        <location evidence="7">Cell membrane</location>
        <topology evidence="7">Peripheral membrane protein</topology>
        <orientation evidence="7">Cytoplasmic side</orientation>
    </subcellularLocation>
    <subcellularLocation>
        <location evidence="7">Cytoplasm</location>
    </subcellularLocation>
</comment>
<dbReference type="STRING" id="1850254.LPB137_09395"/>
<evidence type="ECO:0000313" key="10">
    <source>
        <dbReference type="Proteomes" id="UP000186074"/>
    </source>
</evidence>
<dbReference type="GO" id="GO:0003924">
    <property type="term" value="F:GTPase activity"/>
    <property type="evidence" value="ECO:0007669"/>
    <property type="project" value="UniProtKB-UniRule"/>
</dbReference>
<dbReference type="AlphaFoldDB" id="A0A1P8KR48"/>
<dbReference type="SMART" id="SM00962">
    <property type="entry name" value="SRP54"/>
    <property type="match status" value="1"/>
</dbReference>
<dbReference type="InterPro" id="IPR004390">
    <property type="entry name" value="SR_rcpt_FtsY"/>
</dbReference>
<keyword evidence="3 7" id="KW-0378">Hydrolase</keyword>
<keyword evidence="4 7" id="KW-0342">GTP-binding</keyword>
<dbReference type="EMBL" id="CP019070">
    <property type="protein sequence ID" value="APW66993.1"/>
    <property type="molecule type" value="Genomic_DNA"/>
</dbReference>
<dbReference type="HAMAP" id="MF_00920">
    <property type="entry name" value="FtsY"/>
    <property type="match status" value="1"/>
</dbReference>
<dbReference type="NCBIfam" id="TIGR00064">
    <property type="entry name" value="ftsY"/>
    <property type="match status" value="1"/>
</dbReference>
<evidence type="ECO:0000256" key="6">
    <source>
        <dbReference type="ARBA" id="ARBA00023170"/>
    </source>
</evidence>
<dbReference type="FunFam" id="3.40.50.300:FF:000053">
    <property type="entry name" value="Signal recognition particle receptor FtsY"/>
    <property type="match status" value="1"/>
</dbReference>
<evidence type="ECO:0000256" key="4">
    <source>
        <dbReference type="ARBA" id="ARBA00023134"/>
    </source>
</evidence>
<sequence length="312" mass="34436">MEKVEEIEKALDSKEETNENKGFFSRALEKTFASIKTVVPTKKEKIDFDDIEEMLIEADMEYEIIEKAMDGLPDEITRKQLRHRLVMLFEHAPDVDLNNLPKPFVRLIIGVNGAGKTTTIAKLANKAKKEGQSVILGAGDTFRAAAIEQLSTWASKLDVPIIKTKQGHDSSAVAYDTISSAIAKDIDNVIIDTAGRLQTQKNLNNELIKIVKVCSKAQENAPHQKLMILDGTQGNTAIAQARAFNEMVGIDGIIVTKLDGTAKGGALFSISNQLELPIFFVGVGEKQDDLIKFSPDEFVDSLLDEIYTEEKN</sequence>
<comment type="function">
    <text evidence="7">Involved in targeting and insertion of nascent membrane proteins into the cytoplasmic membrane. Acts as a receptor for the complex formed by the signal recognition particle (SRP) and the ribosome-nascent chain (RNC).</text>
</comment>
<keyword evidence="10" id="KW-1185">Reference proteome</keyword>
<keyword evidence="1 7" id="KW-1003">Cell membrane</keyword>
<name>A0A1P8KR48_9BACT</name>
<keyword evidence="6 7" id="KW-0675">Receptor</keyword>
<accession>A0A1P8KR48</accession>
<dbReference type="GO" id="GO:0005737">
    <property type="term" value="C:cytoplasm"/>
    <property type="evidence" value="ECO:0007669"/>
    <property type="project" value="UniProtKB-SubCell"/>
</dbReference>
<gene>
    <name evidence="7" type="primary">ftsY</name>
    <name evidence="9" type="ORF">LPB137_09395</name>
</gene>
<dbReference type="Gene3D" id="3.40.50.300">
    <property type="entry name" value="P-loop containing nucleotide triphosphate hydrolases"/>
    <property type="match status" value="1"/>
</dbReference>
<dbReference type="SMART" id="SM00382">
    <property type="entry name" value="AAA"/>
    <property type="match status" value="1"/>
</dbReference>
<dbReference type="InterPro" id="IPR000897">
    <property type="entry name" value="SRP54_GTPase_dom"/>
</dbReference>
<dbReference type="GO" id="GO:0005047">
    <property type="term" value="F:signal recognition particle binding"/>
    <property type="evidence" value="ECO:0007669"/>
    <property type="project" value="TreeGrafter"/>
</dbReference>
<dbReference type="Pfam" id="PF00448">
    <property type="entry name" value="SRP54"/>
    <property type="match status" value="1"/>
</dbReference>
<feature type="binding site" evidence="7">
    <location>
        <begin position="110"/>
        <end position="117"/>
    </location>
    <ligand>
        <name>GTP</name>
        <dbReference type="ChEBI" id="CHEBI:37565"/>
    </ligand>
</feature>
<dbReference type="EC" id="3.6.5.4" evidence="7"/>
<reference evidence="9 10" key="1">
    <citation type="submission" date="2017-01" db="EMBL/GenBank/DDBJ databases">
        <title>Genome sequencing of Arcobacter sp. LPB0137.</title>
        <authorList>
            <person name="Lee G.-W."/>
            <person name="Yi H."/>
        </authorList>
    </citation>
    <scope>NUCLEOTIDE SEQUENCE [LARGE SCALE GENOMIC DNA]</scope>
    <source>
        <strain evidence="9 10">LPB0137</strain>
    </source>
</reference>
<keyword evidence="5 7" id="KW-0472">Membrane</keyword>
<dbReference type="SUPFAM" id="SSF52540">
    <property type="entry name" value="P-loop containing nucleoside triphosphate hydrolases"/>
    <property type="match status" value="1"/>
</dbReference>
<dbReference type="GO" id="GO:0006614">
    <property type="term" value="P:SRP-dependent cotranslational protein targeting to membrane"/>
    <property type="evidence" value="ECO:0007669"/>
    <property type="project" value="InterPro"/>
</dbReference>
<evidence type="ECO:0000313" key="9">
    <source>
        <dbReference type="EMBL" id="APW66993.1"/>
    </source>
</evidence>
<dbReference type="InterPro" id="IPR027417">
    <property type="entry name" value="P-loop_NTPase"/>
</dbReference>
<comment type="similarity">
    <text evidence="7">Belongs to the GTP-binding SRP family. FtsY subfamily.</text>
</comment>
<evidence type="ECO:0000256" key="7">
    <source>
        <dbReference type="HAMAP-Rule" id="MF_00920"/>
    </source>
</evidence>
<dbReference type="GO" id="GO:0005525">
    <property type="term" value="F:GTP binding"/>
    <property type="evidence" value="ECO:0007669"/>
    <property type="project" value="UniProtKB-UniRule"/>
</dbReference>
<dbReference type="CDD" id="cd17874">
    <property type="entry name" value="FtsY"/>
    <property type="match status" value="1"/>
</dbReference>
<dbReference type="PANTHER" id="PTHR43134:SF1">
    <property type="entry name" value="SIGNAL RECOGNITION PARTICLE RECEPTOR SUBUNIT ALPHA"/>
    <property type="match status" value="1"/>
</dbReference>
<feature type="binding site" evidence="7">
    <location>
        <begin position="256"/>
        <end position="259"/>
    </location>
    <ligand>
        <name>GTP</name>
        <dbReference type="ChEBI" id="CHEBI:37565"/>
    </ligand>
</feature>
<dbReference type="PROSITE" id="PS00300">
    <property type="entry name" value="SRP54"/>
    <property type="match status" value="1"/>
</dbReference>
<organism evidence="9 10">
    <name type="scientific">Poseidonibacter parvus</name>
    <dbReference type="NCBI Taxonomy" id="1850254"/>
    <lineage>
        <taxon>Bacteria</taxon>
        <taxon>Pseudomonadati</taxon>
        <taxon>Campylobacterota</taxon>
        <taxon>Epsilonproteobacteria</taxon>
        <taxon>Campylobacterales</taxon>
        <taxon>Arcobacteraceae</taxon>
        <taxon>Poseidonibacter</taxon>
    </lineage>
</organism>
<evidence type="ECO:0000259" key="8">
    <source>
        <dbReference type="PROSITE" id="PS00300"/>
    </source>
</evidence>
<keyword evidence="2 7" id="KW-0547">Nucleotide-binding</keyword>
<evidence type="ECO:0000256" key="2">
    <source>
        <dbReference type="ARBA" id="ARBA00022741"/>
    </source>
</evidence>
<protein>
    <recommendedName>
        <fullName evidence="7">Signal recognition particle receptor FtsY</fullName>
        <shortName evidence="7">SRP receptor</shortName>
        <ecNumber evidence="7">3.6.5.4</ecNumber>
    </recommendedName>
</protein>